<evidence type="ECO:0000313" key="13">
    <source>
        <dbReference type="EMBL" id="GGH02094.1"/>
    </source>
</evidence>
<accession>A0A917I201</accession>
<evidence type="ECO:0000256" key="6">
    <source>
        <dbReference type="ARBA" id="ARBA00022694"/>
    </source>
</evidence>
<reference evidence="13" key="1">
    <citation type="journal article" date="2014" name="Int. J. Syst. Evol. Microbiol.">
        <title>Complete genome sequence of Corynebacterium casei LMG S-19264T (=DSM 44701T), isolated from a smear-ripened cheese.</title>
        <authorList>
            <consortium name="US DOE Joint Genome Institute (JGI-PGF)"/>
            <person name="Walter F."/>
            <person name="Albersmeier A."/>
            <person name="Kalinowski J."/>
            <person name="Ruckert C."/>
        </authorList>
    </citation>
    <scope>NUCLEOTIDE SEQUENCE</scope>
    <source>
        <strain evidence="13">CGMCC 1.15763</strain>
    </source>
</reference>
<comment type="caution">
    <text evidence="13">The sequence shown here is derived from an EMBL/GenBank/DDBJ whole genome shotgun (WGS) entry which is preliminary data.</text>
</comment>
<dbReference type="InterPro" id="IPR017945">
    <property type="entry name" value="DHBP_synth_RibB-like_a/b_dom"/>
</dbReference>
<feature type="domain" description="YrdC-like" evidence="12">
    <location>
        <begin position="7"/>
        <end position="191"/>
    </location>
</feature>
<dbReference type="GO" id="GO:0061710">
    <property type="term" value="F:L-threonylcarbamoyladenylate synthase"/>
    <property type="evidence" value="ECO:0007669"/>
    <property type="project" value="UniProtKB-EC"/>
</dbReference>
<evidence type="ECO:0000256" key="3">
    <source>
        <dbReference type="ARBA" id="ARBA00012584"/>
    </source>
</evidence>
<name>A0A917I201_9FLAO</name>
<dbReference type="Proteomes" id="UP000633278">
    <property type="component" value="Unassembled WGS sequence"/>
</dbReference>
<evidence type="ECO:0000256" key="5">
    <source>
        <dbReference type="ARBA" id="ARBA00022679"/>
    </source>
</evidence>
<comment type="catalytic activity">
    <reaction evidence="11">
        <text>L-threonine + hydrogencarbonate + ATP = L-threonylcarbamoyladenylate + diphosphate + H2O</text>
        <dbReference type="Rhea" id="RHEA:36407"/>
        <dbReference type="ChEBI" id="CHEBI:15377"/>
        <dbReference type="ChEBI" id="CHEBI:17544"/>
        <dbReference type="ChEBI" id="CHEBI:30616"/>
        <dbReference type="ChEBI" id="CHEBI:33019"/>
        <dbReference type="ChEBI" id="CHEBI:57926"/>
        <dbReference type="ChEBI" id="CHEBI:73682"/>
        <dbReference type="EC" id="2.7.7.87"/>
    </reaction>
</comment>
<evidence type="ECO:0000259" key="12">
    <source>
        <dbReference type="PROSITE" id="PS51163"/>
    </source>
</evidence>
<evidence type="ECO:0000256" key="2">
    <source>
        <dbReference type="ARBA" id="ARBA00007663"/>
    </source>
</evidence>
<dbReference type="GO" id="GO:0006450">
    <property type="term" value="P:regulation of translational fidelity"/>
    <property type="evidence" value="ECO:0007669"/>
    <property type="project" value="TreeGrafter"/>
</dbReference>
<dbReference type="NCBIfam" id="TIGR00057">
    <property type="entry name" value="L-threonylcarbamoyladenylate synthase"/>
    <property type="match status" value="1"/>
</dbReference>
<evidence type="ECO:0000256" key="8">
    <source>
        <dbReference type="ARBA" id="ARBA00022741"/>
    </source>
</evidence>
<evidence type="ECO:0000256" key="1">
    <source>
        <dbReference type="ARBA" id="ARBA00004496"/>
    </source>
</evidence>
<evidence type="ECO:0000256" key="10">
    <source>
        <dbReference type="ARBA" id="ARBA00029774"/>
    </source>
</evidence>
<keyword evidence="5" id="KW-0808">Transferase</keyword>
<keyword evidence="6" id="KW-0819">tRNA processing</keyword>
<keyword evidence="14" id="KW-1185">Reference proteome</keyword>
<evidence type="ECO:0000313" key="14">
    <source>
        <dbReference type="Proteomes" id="UP000633278"/>
    </source>
</evidence>
<dbReference type="EMBL" id="BMJW01000003">
    <property type="protein sequence ID" value="GGH02094.1"/>
    <property type="molecule type" value="Genomic_DNA"/>
</dbReference>
<dbReference type="InterPro" id="IPR006070">
    <property type="entry name" value="Sua5-like_dom"/>
</dbReference>
<dbReference type="EC" id="2.7.7.87" evidence="3"/>
<keyword evidence="8" id="KW-0547">Nucleotide-binding</keyword>
<dbReference type="PANTHER" id="PTHR17490">
    <property type="entry name" value="SUA5"/>
    <property type="match status" value="1"/>
</dbReference>
<evidence type="ECO:0000256" key="7">
    <source>
        <dbReference type="ARBA" id="ARBA00022695"/>
    </source>
</evidence>
<dbReference type="InterPro" id="IPR050156">
    <property type="entry name" value="TC-AMP_synthase_SUA5"/>
</dbReference>
<dbReference type="GO" id="GO:0000049">
    <property type="term" value="F:tRNA binding"/>
    <property type="evidence" value="ECO:0007669"/>
    <property type="project" value="TreeGrafter"/>
</dbReference>
<proteinExistence type="inferred from homology"/>
<sequence>MSNTVNNQEISLMAKLLEQAKTILYPTDTVWGIGCDATNEQAVSKIYQIKQRAESKSLIILVDSKKMLQNYVQKIPAKALEFLESSTRPTTIIYKNPQNLAKNVIASDDTIAIRIVQDGFCKELIQKFGKPIVSTSANVSGEATPNSFSEISRTILESVDYIVNLQLEHQCDTPSRILRITDLGTIEVIRE</sequence>
<evidence type="ECO:0000256" key="11">
    <source>
        <dbReference type="ARBA" id="ARBA00048366"/>
    </source>
</evidence>
<comment type="subcellular location">
    <subcellularLocation>
        <location evidence="1">Cytoplasm</location>
    </subcellularLocation>
</comment>
<keyword evidence="9" id="KW-0067">ATP-binding</keyword>
<keyword evidence="7" id="KW-0548">Nucleotidyltransferase</keyword>
<dbReference type="GO" id="GO:0005737">
    <property type="term" value="C:cytoplasm"/>
    <property type="evidence" value="ECO:0007669"/>
    <property type="project" value="UniProtKB-SubCell"/>
</dbReference>
<dbReference type="Gene3D" id="3.90.870.10">
    <property type="entry name" value="DHBP synthase"/>
    <property type="match status" value="1"/>
</dbReference>
<gene>
    <name evidence="13" type="ORF">GCM10011416_21090</name>
</gene>
<dbReference type="RefSeq" id="WP_188599314.1">
    <property type="nucleotide sequence ID" value="NZ_BMJW01000003.1"/>
</dbReference>
<protein>
    <recommendedName>
        <fullName evidence="10">L-threonylcarbamoyladenylate synthase</fullName>
        <ecNumber evidence="3">2.7.7.87</ecNumber>
    </recommendedName>
    <alternativeName>
        <fullName evidence="10">L-threonylcarbamoyladenylate synthase</fullName>
    </alternativeName>
</protein>
<dbReference type="AlphaFoldDB" id="A0A917I201"/>
<evidence type="ECO:0000256" key="9">
    <source>
        <dbReference type="ARBA" id="ARBA00022840"/>
    </source>
</evidence>
<dbReference type="Pfam" id="PF01300">
    <property type="entry name" value="Sua5_yciO_yrdC"/>
    <property type="match status" value="1"/>
</dbReference>
<dbReference type="PANTHER" id="PTHR17490:SF16">
    <property type="entry name" value="THREONYLCARBAMOYL-AMP SYNTHASE"/>
    <property type="match status" value="1"/>
</dbReference>
<dbReference type="GO" id="GO:0003725">
    <property type="term" value="F:double-stranded RNA binding"/>
    <property type="evidence" value="ECO:0007669"/>
    <property type="project" value="InterPro"/>
</dbReference>
<evidence type="ECO:0000256" key="4">
    <source>
        <dbReference type="ARBA" id="ARBA00022490"/>
    </source>
</evidence>
<comment type="similarity">
    <text evidence="2">Belongs to the SUA5 family.</text>
</comment>
<dbReference type="SUPFAM" id="SSF55821">
    <property type="entry name" value="YrdC/RibB"/>
    <property type="match status" value="1"/>
</dbReference>
<keyword evidence="4" id="KW-0963">Cytoplasm</keyword>
<dbReference type="GO" id="GO:0005524">
    <property type="term" value="F:ATP binding"/>
    <property type="evidence" value="ECO:0007669"/>
    <property type="project" value="UniProtKB-KW"/>
</dbReference>
<dbReference type="GO" id="GO:0008033">
    <property type="term" value="P:tRNA processing"/>
    <property type="evidence" value="ECO:0007669"/>
    <property type="project" value="UniProtKB-KW"/>
</dbReference>
<dbReference type="PROSITE" id="PS51163">
    <property type="entry name" value="YRDC"/>
    <property type="match status" value="1"/>
</dbReference>
<reference evidence="13" key="2">
    <citation type="submission" date="2020-09" db="EMBL/GenBank/DDBJ databases">
        <authorList>
            <person name="Sun Q."/>
            <person name="Zhou Y."/>
        </authorList>
    </citation>
    <scope>NUCLEOTIDE SEQUENCE</scope>
    <source>
        <strain evidence="13">CGMCC 1.15763</strain>
    </source>
</reference>
<organism evidence="13 14">
    <name type="scientific">Polaribacter pacificus</name>
    <dbReference type="NCBI Taxonomy" id="1775173"/>
    <lineage>
        <taxon>Bacteria</taxon>
        <taxon>Pseudomonadati</taxon>
        <taxon>Bacteroidota</taxon>
        <taxon>Flavobacteriia</taxon>
        <taxon>Flavobacteriales</taxon>
        <taxon>Flavobacteriaceae</taxon>
    </lineage>
</organism>